<accession>A0A2G5F3B0</accession>
<name>A0A2G5F3B0_AQUCA</name>
<evidence type="ECO:0000256" key="2">
    <source>
        <dbReference type="ARBA" id="ARBA00019992"/>
    </source>
</evidence>
<dbReference type="Proteomes" id="UP000230069">
    <property type="component" value="Unassembled WGS sequence"/>
</dbReference>
<keyword evidence="6" id="KW-1185">Reference proteome</keyword>
<proteinExistence type="inferred from homology"/>
<organism evidence="5 6">
    <name type="scientific">Aquilegia coerulea</name>
    <name type="common">Rocky mountain columbine</name>
    <dbReference type="NCBI Taxonomy" id="218851"/>
    <lineage>
        <taxon>Eukaryota</taxon>
        <taxon>Viridiplantae</taxon>
        <taxon>Streptophyta</taxon>
        <taxon>Embryophyta</taxon>
        <taxon>Tracheophyta</taxon>
        <taxon>Spermatophyta</taxon>
        <taxon>Magnoliopsida</taxon>
        <taxon>Ranunculales</taxon>
        <taxon>Ranunculaceae</taxon>
        <taxon>Thalictroideae</taxon>
        <taxon>Aquilegia</taxon>
    </lineage>
</organism>
<dbReference type="PANTHER" id="PTHR16263">
    <property type="entry name" value="TETRATRICOPEPTIDE REPEAT PROTEIN 38"/>
    <property type="match status" value="1"/>
</dbReference>
<dbReference type="CDD" id="cd05804">
    <property type="entry name" value="StaR_like"/>
    <property type="match status" value="1"/>
</dbReference>
<keyword evidence="3" id="KW-0677">Repeat</keyword>
<dbReference type="AlphaFoldDB" id="A0A2G5F3B0"/>
<dbReference type="OrthoDB" id="1427555at2759"/>
<evidence type="ECO:0000256" key="1">
    <source>
        <dbReference type="ARBA" id="ARBA00005857"/>
    </source>
</evidence>
<protein>
    <recommendedName>
        <fullName evidence="2">Tetratricopeptide repeat protein 38</fullName>
    </recommendedName>
</protein>
<dbReference type="Gene3D" id="1.25.40.10">
    <property type="entry name" value="Tetratricopeptide repeat domain"/>
    <property type="match status" value="1"/>
</dbReference>
<keyword evidence="4" id="KW-0802">TPR repeat</keyword>
<sequence>MEGERSNGMIKLDKWGYPINTSSDDCISAINSYYHQILEYGRKRSVILEAVHHDQNCVLANILAAHLLSATDPSKVPFHLNSAKSQLQHATSYEKAVFEVVSYLLSKDRDDDVAVDLHFKLLRQFPRDLVSLKRAQILCFYMARPDISLDLAEQVLPHNQEESYIYGLLAFPLLELDRMVDAEEAARKGLEIYKYDLWSQHNLCHVLQYKCQFKEATEFMEECSLSWSCSSFMYTHNWWHVALCYLDGHSPLSKVLEIYDNRIWKELQRSDAVSAEVYLNALALLLRLDVRGQMDAVEDRLELLADCVTDQSVWHVEWHLDLLILWALAKTNRLKIAENLLNAKKLRLSSMSMKKQQSMHKGIKLAEAVYEYGRSNYKRALELLTPNFDANNCKIIGASGEQIDVFNEVWYIVLLNSGQVLKAIEEIEKRIEKTEGIPFLWRLLERGYRLAARKDATVISEKARNLEAAYFEQSV</sequence>
<evidence type="ECO:0000256" key="4">
    <source>
        <dbReference type="ARBA" id="ARBA00022803"/>
    </source>
</evidence>
<dbReference type="InterPro" id="IPR033891">
    <property type="entry name" value="TTC38"/>
</dbReference>
<evidence type="ECO:0000313" key="6">
    <source>
        <dbReference type="Proteomes" id="UP000230069"/>
    </source>
</evidence>
<evidence type="ECO:0000313" key="5">
    <source>
        <dbReference type="EMBL" id="PIA62430.1"/>
    </source>
</evidence>
<dbReference type="InterPro" id="IPR011990">
    <property type="entry name" value="TPR-like_helical_dom_sf"/>
</dbReference>
<dbReference type="SUPFAM" id="SSF48452">
    <property type="entry name" value="TPR-like"/>
    <property type="match status" value="1"/>
</dbReference>
<dbReference type="InParanoid" id="A0A2G5F3B0"/>
<reference evidence="5 6" key="1">
    <citation type="submission" date="2017-09" db="EMBL/GenBank/DDBJ databases">
        <title>WGS assembly of Aquilegia coerulea Goldsmith.</title>
        <authorList>
            <person name="Hodges S."/>
            <person name="Kramer E."/>
            <person name="Nordborg M."/>
            <person name="Tomkins J."/>
            <person name="Borevitz J."/>
            <person name="Derieg N."/>
            <person name="Yan J."/>
            <person name="Mihaltcheva S."/>
            <person name="Hayes R.D."/>
            <person name="Rokhsar D."/>
        </authorList>
    </citation>
    <scope>NUCLEOTIDE SEQUENCE [LARGE SCALE GENOMIC DNA]</scope>
    <source>
        <strain evidence="6">cv. Goldsmith</strain>
    </source>
</reference>
<dbReference type="PANTHER" id="PTHR16263:SF4">
    <property type="entry name" value="TETRATRICOPEPTIDE REPEAT PROTEIN 38"/>
    <property type="match status" value="1"/>
</dbReference>
<evidence type="ECO:0000256" key="3">
    <source>
        <dbReference type="ARBA" id="ARBA00022737"/>
    </source>
</evidence>
<dbReference type="FunCoup" id="A0A2G5F3B0">
    <property type="interactions" value="1198"/>
</dbReference>
<comment type="similarity">
    <text evidence="1">Belongs to the TTC38 family.</text>
</comment>
<gene>
    <name evidence="5" type="ORF">AQUCO_00200444v1</name>
</gene>
<dbReference type="EMBL" id="KZ305019">
    <property type="protein sequence ID" value="PIA62430.1"/>
    <property type="molecule type" value="Genomic_DNA"/>
</dbReference>